<reference evidence="5 6" key="1">
    <citation type="submission" date="2019-01" db="EMBL/GenBank/DDBJ databases">
        <title>Genome Assembly of Collichthys lucidus.</title>
        <authorList>
            <person name="Cai M."/>
            <person name="Xiao S."/>
        </authorList>
    </citation>
    <scope>NUCLEOTIDE SEQUENCE [LARGE SCALE GENOMIC DNA]</scope>
    <source>
        <strain evidence="5">JT15FE1705JMU</strain>
        <tissue evidence="5">Muscle</tissue>
    </source>
</reference>
<dbReference type="EMBL" id="CM014094">
    <property type="protein sequence ID" value="TKS85843.1"/>
    <property type="molecule type" value="Genomic_DNA"/>
</dbReference>
<dbReference type="GO" id="GO:0003743">
    <property type="term" value="F:translation initiation factor activity"/>
    <property type="evidence" value="ECO:0007669"/>
    <property type="project" value="UniProtKB-KW"/>
</dbReference>
<dbReference type="AlphaFoldDB" id="A0A4U5VCI6"/>
<dbReference type="PANTHER" id="PTHR14068:SF0">
    <property type="entry name" value="EUKARYOTIC TRANSLATION INITIATION FACTOR 3 SUBUNIT B"/>
    <property type="match status" value="1"/>
</dbReference>
<name>A0A4U5VCI6_COLLU</name>
<evidence type="ECO:0000256" key="1">
    <source>
        <dbReference type="ARBA" id="ARBA00022490"/>
    </source>
</evidence>
<accession>A0A4U5VCI6</accession>
<dbReference type="InterPro" id="IPR011400">
    <property type="entry name" value="EIF3B"/>
</dbReference>
<keyword evidence="4" id="KW-0648">Protein biosynthesis</keyword>
<gene>
    <name evidence="5" type="ORF">D9C73_019499</name>
</gene>
<sequence length="128" mass="15067">MLSADQIKLIKKDIKKYSKIFEQKDRLSQSKASKELVDKRRSMMEDYRCYREAAQQTYLEQKDLRRLELKGGVDTDERDSNVEDWEEETIEFFINEEIIPLGESNAKAETETSHRVAASKDFCLHINT</sequence>
<evidence type="ECO:0000256" key="4">
    <source>
        <dbReference type="ARBA" id="ARBA00022917"/>
    </source>
</evidence>
<evidence type="ECO:0000256" key="3">
    <source>
        <dbReference type="ARBA" id="ARBA00022884"/>
    </source>
</evidence>
<dbReference type="Proteomes" id="UP000298787">
    <property type="component" value="Chromosome 17"/>
</dbReference>
<keyword evidence="6" id="KW-1185">Reference proteome</keyword>
<keyword evidence="3" id="KW-0694">RNA-binding</keyword>
<dbReference type="PANTHER" id="PTHR14068">
    <property type="entry name" value="EUKARYOTIC TRANSLATION INITIATION FACTOR 3 EIF3 -RELATED"/>
    <property type="match status" value="1"/>
</dbReference>
<proteinExistence type="predicted"/>
<evidence type="ECO:0000313" key="6">
    <source>
        <dbReference type="Proteomes" id="UP000298787"/>
    </source>
</evidence>
<keyword evidence="1" id="KW-0963">Cytoplasm</keyword>
<evidence type="ECO:0000256" key="2">
    <source>
        <dbReference type="ARBA" id="ARBA00022540"/>
    </source>
</evidence>
<organism evidence="5 6">
    <name type="scientific">Collichthys lucidus</name>
    <name type="common">Big head croaker</name>
    <name type="synonym">Sciaena lucida</name>
    <dbReference type="NCBI Taxonomy" id="240159"/>
    <lineage>
        <taxon>Eukaryota</taxon>
        <taxon>Metazoa</taxon>
        <taxon>Chordata</taxon>
        <taxon>Craniata</taxon>
        <taxon>Vertebrata</taxon>
        <taxon>Euteleostomi</taxon>
        <taxon>Actinopterygii</taxon>
        <taxon>Neopterygii</taxon>
        <taxon>Teleostei</taxon>
        <taxon>Neoteleostei</taxon>
        <taxon>Acanthomorphata</taxon>
        <taxon>Eupercaria</taxon>
        <taxon>Sciaenidae</taxon>
        <taxon>Collichthys</taxon>
    </lineage>
</organism>
<dbReference type="GO" id="GO:0005852">
    <property type="term" value="C:eukaryotic translation initiation factor 3 complex"/>
    <property type="evidence" value="ECO:0007669"/>
    <property type="project" value="InterPro"/>
</dbReference>
<evidence type="ECO:0000313" key="5">
    <source>
        <dbReference type="EMBL" id="TKS85843.1"/>
    </source>
</evidence>
<dbReference type="GO" id="GO:0031369">
    <property type="term" value="F:translation initiation factor binding"/>
    <property type="evidence" value="ECO:0007669"/>
    <property type="project" value="InterPro"/>
</dbReference>
<keyword evidence="2 5" id="KW-0396">Initiation factor</keyword>
<dbReference type="STRING" id="240159.A0A4U5VCI6"/>
<dbReference type="GO" id="GO:0003723">
    <property type="term" value="F:RNA binding"/>
    <property type="evidence" value="ECO:0007669"/>
    <property type="project" value="UniProtKB-KW"/>
</dbReference>
<protein>
    <submittedName>
        <fullName evidence="5">Eukaryotic translation initiation factor 3 subunit B</fullName>
    </submittedName>
</protein>